<reference evidence="8 9" key="1">
    <citation type="journal article" date="2016" name="Front. Microbiol.">
        <title>Single-Cell (Meta-)Genomics of a Dimorphic Candidatus Thiomargarita nelsonii Reveals Genomic Plasticity.</title>
        <authorList>
            <person name="Flood B.E."/>
            <person name="Fliss P."/>
            <person name="Jones D.S."/>
            <person name="Dick G.J."/>
            <person name="Jain S."/>
            <person name="Kaster A.K."/>
            <person name="Winkel M."/>
            <person name="Mussmann M."/>
            <person name="Bailey J."/>
        </authorList>
    </citation>
    <scope>NUCLEOTIDE SEQUENCE [LARGE SCALE GENOMIC DNA]</scope>
    <source>
        <strain evidence="8">Hydrate Ridge</strain>
    </source>
</reference>
<dbReference type="PANTHER" id="PTHR46429:SF1">
    <property type="entry name" value="23S RRNA (GUANOSINE-2'-O-)-METHYLTRANSFERASE RLMB"/>
    <property type="match status" value="1"/>
</dbReference>
<dbReference type="PANTHER" id="PTHR46429">
    <property type="entry name" value="23S RRNA (GUANOSINE-2'-O-)-METHYLTRANSFERASE RLMB"/>
    <property type="match status" value="1"/>
</dbReference>
<evidence type="ECO:0000256" key="3">
    <source>
        <dbReference type="ARBA" id="ARBA00022603"/>
    </source>
</evidence>
<dbReference type="SUPFAM" id="SSF75217">
    <property type="entry name" value="alpha/beta knot"/>
    <property type="match status" value="1"/>
</dbReference>
<dbReference type="SMART" id="SM00967">
    <property type="entry name" value="SpoU_sub_bind"/>
    <property type="match status" value="1"/>
</dbReference>
<dbReference type="InterPro" id="IPR024915">
    <property type="entry name" value="23S_rRNA_MeTrfase_RlmB"/>
</dbReference>
<dbReference type="InterPro" id="IPR029064">
    <property type="entry name" value="Ribosomal_eL30-like_sf"/>
</dbReference>
<comment type="catalytic activity">
    <reaction evidence="6">
        <text>guanosine(2251) in 23S rRNA + S-adenosyl-L-methionine = 2'-O-methylguanosine(2251) in 23S rRNA + S-adenosyl-L-homocysteine + H(+)</text>
        <dbReference type="Rhea" id="RHEA:24140"/>
        <dbReference type="Rhea" id="RHEA-COMP:10239"/>
        <dbReference type="Rhea" id="RHEA-COMP:10241"/>
        <dbReference type="ChEBI" id="CHEBI:15378"/>
        <dbReference type="ChEBI" id="CHEBI:57856"/>
        <dbReference type="ChEBI" id="CHEBI:59789"/>
        <dbReference type="ChEBI" id="CHEBI:74269"/>
        <dbReference type="ChEBI" id="CHEBI:74445"/>
        <dbReference type="EC" id="2.1.1.185"/>
    </reaction>
</comment>
<comment type="subcellular location">
    <subcellularLocation>
        <location evidence="6">Cytoplasm</location>
    </subcellularLocation>
</comment>
<proteinExistence type="inferred from homology"/>
<dbReference type="CDD" id="cd18103">
    <property type="entry name" value="SpoU-like_RlmB"/>
    <property type="match status" value="1"/>
</dbReference>
<name>A0A0A6PCM7_9GAMM</name>
<keyword evidence="4 6" id="KW-0808">Transferase</keyword>
<dbReference type="InterPro" id="IPR029026">
    <property type="entry name" value="tRNA_m1G_MTases_N"/>
</dbReference>
<dbReference type="Gene3D" id="3.40.1280.10">
    <property type="match status" value="1"/>
</dbReference>
<feature type="binding site" evidence="6">
    <location>
        <position position="196"/>
    </location>
    <ligand>
        <name>S-adenosyl-L-methionine</name>
        <dbReference type="ChEBI" id="CHEBI:59789"/>
    </ligand>
</feature>
<dbReference type="GO" id="GO:0070039">
    <property type="term" value="F:rRNA (guanosine-2'-O-)-methyltransferase activity"/>
    <property type="evidence" value="ECO:0007669"/>
    <property type="project" value="UniProtKB-UniRule"/>
</dbReference>
<keyword evidence="5 6" id="KW-0949">S-adenosyl-L-methionine</keyword>
<dbReference type="GO" id="GO:0003723">
    <property type="term" value="F:RNA binding"/>
    <property type="evidence" value="ECO:0007669"/>
    <property type="project" value="InterPro"/>
</dbReference>
<keyword evidence="9" id="KW-1185">Reference proteome</keyword>
<feature type="binding site" evidence="6">
    <location>
        <position position="225"/>
    </location>
    <ligand>
        <name>S-adenosyl-L-methionine</name>
        <dbReference type="ChEBI" id="CHEBI:59789"/>
    </ligand>
</feature>
<accession>A0A0A6PCM7</accession>
<dbReference type="FunFam" id="3.40.1280.10:FF:000008">
    <property type="entry name" value="Group 3 RNA methyltransferase TrmH"/>
    <property type="match status" value="1"/>
</dbReference>
<evidence type="ECO:0000256" key="6">
    <source>
        <dbReference type="HAMAP-Rule" id="MF_01887"/>
    </source>
</evidence>
<dbReference type="Gene3D" id="3.30.1330.30">
    <property type="match status" value="1"/>
</dbReference>
<feature type="domain" description="RNA 2-O ribose methyltransferase substrate binding" evidence="7">
    <location>
        <begin position="8"/>
        <end position="84"/>
    </location>
</feature>
<keyword evidence="3 6" id="KW-0489">Methyltransferase</keyword>
<comment type="similarity">
    <text evidence="6">Belongs to the class IV-like SAM-binding methyltransferase superfamily. RNA methyltransferase TrmH family. RlmB subfamily.</text>
</comment>
<dbReference type="GO" id="GO:0005829">
    <property type="term" value="C:cytosol"/>
    <property type="evidence" value="ECO:0007669"/>
    <property type="project" value="TreeGrafter"/>
</dbReference>
<sequence>MTKKNTEKIFGLHAVRHVFKNDFSRVMEMWVQQGLHSAKLEALLKQAEQQGIAIQSVPKKTLDNLSDNGHHQGILIRCKASQIQSSLENIIASSKTPFFLVLDEVQDPHNLGACLRTADAAGIDAVIVPKNQACQLTGTVHQVACGATVPFISVTNLARTLRWLQEQGVWLVGTEAESQSTLFETNLTGSLAFVLGAEGRGLRRLTRETCDLLVRIPMSGTVESLNVSVATGVCLYEAVRQRSVQAV</sequence>
<dbReference type="EC" id="2.1.1.185" evidence="6"/>
<keyword evidence="2 6" id="KW-0698">rRNA processing</keyword>
<protein>
    <recommendedName>
        <fullName evidence="6">23S rRNA (guanosine-2'-O-)-methyltransferase RlmB</fullName>
        <ecNumber evidence="6">2.1.1.185</ecNumber>
    </recommendedName>
    <alternativeName>
        <fullName evidence="6">23S rRNA (guanosine2251 2'-O)-methyltransferase</fullName>
    </alternativeName>
    <alternativeName>
        <fullName evidence="6">23S rRNA Gm2251 2'-O-methyltransferase</fullName>
    </alternativeName>
</protein>
<comment type="function">
    <text evidence="6">Specifically methylates the ribose of guanosine 2251 in 23S rRNA.</text>
</comment>
<dbReference type="InterPro" id="IPR004441">
    <property type="entry name" value="rRNA_MeTrfase_TrmH"/>
</dbReference>
<organism evidence="8 9">
    <name type="scientific">Candidatus Thiomargarita nelsonii</name>
    <dbReference type="NCBI Taxonomy" id="1003181"/>
    <lineage>
        <taxon>Bacteria</taxon>
        <taxon>Pseudomonadati</taxon>
        <taxon>Pseudomonadota</taxon>
        <taxon>Gammaproteobacteria</taxon>
        <taxon>Thiotrichales</taxon>
        <taxon>Thiotrichaceae</taxon>
        <taxon>Thiomargarita</taxon>
    </lineage>
</organism>
<dbReference type="Proteomes" id="UP000030428">
    <property type="component" value="Unassembled WGS sequence"/>
</dbReference>
<dbReference type="EMBL" id="JSZA02000015">
    <property type="protein sequence ID" value="KHD08540.1"/>
    <property type="molecule type" value="Genomic_DNA"/>
</dbReference>
<dbReference type="Pfam" id="PF08032">
    <property type="entry name" value="SpoU_sub_bind"/>
    <property type="match status" value="1"/>
</dbReference>
<dbReference type="InterPro" id="IPR001537">
    <property type="entry name" value="SpoU_MeTrfase"/>
</dbReference>
<dbReference type="InterPro" id="IPR013123">
    <property type="entry name" value="SpoU_subst-bd"/>
</dbReference>
<evidence type="ECO:0000256" key="2">
    <source>
        <dbReference type="ARBA" id="ARBA00022552"/>
    </source>
</evidence>
<dbReference type="Pfam" id="PF00588">
    <property type="entry name" value="SpoU_methylase"/>
    <property type="match status" value="1"/>
</dbReference>
<dbReference type="SUPFAM" id="SSF55315">
    <property type="entry name" value="L30e-like"/>
    <property type="match status" value="1"/>
</dbReference>
<evidence type="ECO:0000313" key="8">
    <source>
        <dbReference type="EMBL" id="KHD08540.1"/>
    </source>
</evidence>
<evidence type="ECO:0000259" key="7">
    <source>
        <dbReference type="SMART" id="SM00967"/>
    </source>
</evidence>
<feature type="binding site" evidence="6">
    <location>
        <position position="216"/>
    </location>
    <ligand>
        <name>S-adenosyl-L-methionine</name>
        <dbReference type="ChEBI" id="CHEBI:59789"/>
    </ligand>
</feature>
<dbReference type="NCBIfam" id="TIGR00186">
    <property type="entry name" value="rRNA_methyl_3"/>
    <property type="match status" value="1"/>
</dbReference>
<evidence type="ECO:0000256" key="1">
    <source>
        <dbReference type="ARBA" id="ARBA00022490"/>
    </source>
</evidence>
<dbReference type="AlphaFoldDB" id="A0A0A6PCM7"/>
<comment type="caution">
    <text evidence="8">The sequence shown here is derived from an EMBL/GenBank/DDBJ whole genome shotgun (WGS) entry which is preliminary data.</text>
</comment>
<gene>
    <name evidence="6" type="primary">rlmB</name>
    <name evidence="8" type="ORF">PN36_05630</name>
</gene>
<dbReference type="HAMAP" id="MF_01887">
    <property type="entry name" value="23SrRNA_methyltr_B"/>
    <property type="match status" value="1"/>
</dbReference>
<keyword evidence="1 6" id="KW-0963">Cytoplasm</keyword>
<evidence type="ECO:0000256" key="4">
    <source>
        <dbReference type="ARBA" id="ARBA00022679"/>
    </source>
</evidence>
<evidence type="ECO:0000256" key="5">
    <source>
        <dbReference type="ARBA" id="ARBA00022691"/>
    </source>
</evidence>
<evidence type="ECO:0000313" key="9">
    <source>
        <dbReference type="Proteomes" id="UP000030428"/>
    </source>
</evidence>
<dbReference type="InterPro" id="IPR029028">
    <property type="entry name" value="Alpha/beta_knot_MTases"/>
</dbReference>